<keyword evidence="1" id="KW-0732">Signal</keyword>
<feature type="chain" id="PRO_5021019779" description="RcnB family protein" evidence="1">
    <location>
        <begin position="23"/>
        <end position="111"/>
    </location>
</feature>
<evidence type="ECO:0000313" key="3">
    <source>
        <dbReference type="Proteomes" id="UP000306223"/>
    </source>
</evidence>
<comment type="caution">
    <text evidence="2">The sequence shown here is derived from an EMBL/GenBank/DDBJ whole genome shotgun (WGS) entry which is preliminary data.</text>
</comment>
<evidence type="ECO:0000313" key="2">
    <source>
        <dbReference type="EMBL" id="TJZ83046.1"/>
    </source>
</evidence>
<name>A0A4U0QMU7_9RHOB</name>
<accession>A0A4U0QMU7</accession>
<reference evidence="2 3" key="1">
    <citation type="submission" date="2019-04" db="EMBL/GenBank/DDBJ databases">
        <authorList>
            <person name="Li J."/>
        </authorList>
    </citation>
    <scope>NUCLEOTIDE SEQUENCE [LARGE SCALE GENOMIC DNA]</scope>
    <source>
        <strain evidence="2 3">CCTCC AB2016182</strain>
    </source>
</reference>
<organism evidence="2 3">
    <name type="scientific">Paracoccus hibiscisoli</name>
    <dbReference type="NCBI Taxonomy" id="2023261"/>
    <lineage>
        <taxon>Bacteria</taxon>
        <taxon>Pseudomonadati</taxon>
        <taxon>Pseudomonadota</taxon>
        <taxon>Alphaproteobacteria</taxon>
        <taxon>Rhodobacterales</taxon>
        <taxon>Paracoccaceae</taxon>
        <taxon>Paracoccus</taxon>
    </lineage>
</organism>
<dbReference type="OrthoDB" id="7666115at2"/>
<gene>
    <name evidence="2" type="ORF">FA740_13280</name>
</gene>
<dbReference type="AlphaFoldDB" id="A0A4U0QMU7"/>
<evidence type="ECO:0000256" key="1">
    <source>
        <dbReference type="SAM" id="SignalP"/>
    </source>
</evidence>
<sequence>MTPLHPFAAVAAGTMLSLAALTAPNTIPTQGLPDAGQTCQQGCAGTVAAVPPIGQTVPPDSVHRVTMPGRYGLAGPPDGQEFAIIAGHLVRIDAADRRVLSVLRPVPRLLD</sequence>
<dbReference type="Proteomes" id="UP000306223">
    <property type="component" value="Unassembled WGS sequence"/>
</dbReference>
<proteinExistence type="predicted"/>
<keyword evidence="3" id="KW-1185">Reference proteome</keyword>
<feature type="signal peptide" evidence="1">
    <location>
        <begin position="1"/>
        <end position="22"/>
    </location>
</feature>
<protein>
    <recommendedName>
        <fullName evidence="4">RcnB family protein</fullName>
    </recommendedName>
</protein>
<evidence type="ECO:0008006" key="4">
    <source>
        <dbReference type="Google" id="ProtNLM"/>
    </source>
</evidence>
<dbReference type="EMBL" id="SUNH01000018">
    <property type="protein sequence ID" value="TJZ83046.1"/>
    <property type="molecule type" value="Genomic_DNA"/>
</dbReference>
<dbReference type="RefSeq" id="WP_136857261.1">
    <property type="nucleotide sequence ID" value="NZ_SUNH01000018.1"/>
</dbReference>